<dbReference type="SUPFAM" id="SSF51735">
    <property type="entry name" value="NAD(P)-binding Rossmann-fold domains"/>
    <property type="match status" value="1"/>
</dbReference>
<dbReference type="PANTHER" id="PTHR24320:SF148">
    <property type="entry name" value="NAD(P)-BINDING ROSSMANN-FOLD SUPERFAMILY PROTEIN"/>
    <property type="match status" value="1"/>
</dbReference>
<accession>A0ABY1N1I2</accession>
<reference evidence="4 5" key="1">
    <citation type="submission" date="2017-05" db="EMBL/GenBank/DDBJ databases">
        <authorList>
            <person name="Varghese N."/>
            <person name="Submissions S."/>
        </authorList>
    </citation>
    <scope>NUCLEOTIDE SEQUENCE [LARGE SCALE GENOMIC DNA]</scope>
    <source>
        <strain evidence="4 5">DSM 45139</strain>
    </source>
</reference>
<dbReference type="Gene3D" id="3.40.50.720">
    <property type="entry name" value="NAD(P)-binding Rossmann-like Domain"/>
    <property type="match status" value="1"/>
</dbReference>
<evidence type="ECO:0000256" key="1">
    <source>
        <dbReference type="ARBA" id="ARBA00006484"/>
    </source>
</evidence>
<protein>
    <submittedName>
        <fullName evidence="4">NAD(P)-dependent dehydrogenase, short-chain alcohol dehydrogenase family</fullName>
    </submittedName>
</protein>
<dbReference type="EMBL" id="FXTG01000004">
    <property type="protein sequence ID" value="SMO72893.1"/>
    <property type="molecule type" value="Genomic_DNA"/>
</dbReference>
<keyword evidence="2" id="KW-0560">Oxidoreductase</keyword>
<feature type="compositionally biased region" description="Basic residues" evidence="3">
    <location>
        <begin position="273"/>
        <end position="285"/>
    </location>
</feature>
<evidence type="ECO:0000313" key="4">
    <source>
        <dbReference type="EMBL" id="SMO72893.1"/>
    </source>
</evidence>
<dbReference type="Proteomes" id="UP000315460">
    <property type="component" value="Unassembled WGS sequence"/>
</dbReference>
<evidence type="ECO:0000256" key="2">
    <source>
        <dbReference type="ARBA" id="ARBA00023002"/>
    </source>
</evidence>
<dbReference type="PRINTS" id="PR00081">
    <property type="entry name" value="GDHRDH"/>
</dbReference>
<dbReference type="InterPro" id="IPR002347">
    <property type="entry name" value="SDR_fam"/>
</dbReference>
<comment type="similarity">
    <text evidence="1">Belongs to the short-chain dehydrogenases/reductases (SDR) family.</text>
</comment>
<dbReference type="PANTHER" id="PTHR24320">
    <property type="entry name" value="RETINOL DEHYDROGENASE"/>
    <property type="match status" value="1"/>
</dbReference>
<comment type="caution">
    <text evidence="4">The sequence shown here is derived from an EMBL/GenBank/DDBJ whole genome shotgun (WGS) entry which is preliminary data.</text>
</comment>
<evidence type="ECO:0000313" key="5">
    <source>
        <dbReference type="Proteomes" id="UP000315460"/>
    </source>
</evidence>
<feature type="region of interest" description="Disordered" evidence="3">
    <location>
        <begin position="268"/>
        <end position="288"/>
    </location>
</feature>
<name>A0ABY1N1I2_9ACTN</name>
<gene>
    <name evidence="4" type="ORF">SAMN06265174_104244</name>
</gene>
<proteinExistence type="inferred from homology"/>
<organism evidence="4 5">
    <name type="scientific">Dietzia kunjamensis subsp. schimae</name>
    <dbReference type="NCBI Taxonomy" id="498198"/>
    <lineage>
        <taxon>Bacteria</taxon>
        <taxon>Bacillati</taxon>
        <taxon>Actinomycetota</taxon>
        <taxon>Actinomycetes</taxon>
        <taxon>Mycobacteriales</taxon>
        <taxon>Dietziaceae</taxon>
        <taxon>Dietzia</taxon>
    </lineage>
</organism>
<keyword evidence="5" id="KW-1185">Reference proteome</keyword>
<dbReference type="InterPro" id="IPR036291">
    <property type="entry name" value="NAD(P)-bd_dom_sf"/>
</dbReference>
<dbReference type="Pfam" id="PF00106">
    <property type="entry name" value="adh_short"/>
    <property type="match status" value="1"/>
</dbReference>
<evidence type="ECO:0000256" key="3">
    <source>
        <dbReference type="SAM" id="MobiDB-lite"/>
    </source>
</evidence>
<sequence>MFMTRAHRWSATDIPDQTGRTFVVTGANGGIGLATTAALTARGARVVMACRNEEKAQEARATLPAGDRERAQVRLLDMADLDSVDAFVAATAAEGAPVDVLINNAGVMNIPHARTAQGHEMQFGVNVLAHHALTLGLEQMLTDRVVWLGSLAHLRGRLDTDDLDTDVRGYRPMAAYADSKLACIMLGYEWQRHFERSGSGLRSVAAHPGYTATDLIRQSGNPLADRFFELGNSITWAGLTPEMGALSVLYAATVPGLAGGEFVGPDRLGGLRGHPKPARSGRRSHDRTTAAALWRRCTEMAAFQRA</sequence>